<organism evidence="2">
    <name type="scientific">uncultured Dysgonomonas sp</name>
    <dbReference type="NCBI Taxonomy" id="206096"/>
    <lineage>
        <taxon>Bacteria</taxon>
        <taxon>Pseudomonadati</taxon>
        <taxon>Bacteroidota</taxon>
        <taxon>Bacteroidia</taxon>
        <taxon>Bacteroidales</taxon>
        <taxon>Dysgonomonadaceae</taxon>
        <taxon>Dysgonomonas</taxon>
        <taxon>environmental samples</taxon>
    </lineage>
</organism>
<gene>
    <name evidence="2" type="ORF">KL86DYS2_12359</name>
</gene>
<proteinExistence type="predicted"/>
<evidence type="ECO:0000259" key="1">
    <source>
        <dbReference type="Pfam" id="PF13349"/>
    </source>
</evidence>
<protein>
    <recommendedName>
        <fullName evidence="1">DUF4097 domain-containing protein</fullName>
    </recommendedName>
</protein>
<feature type="domain" description="DUF4097" evidence="1">
    <location>
        <begin position="141"/>
        <end position="433"/>
    </location>
</feature>
<evidence type="ECO:0000313" key="2">
    <source>
        <dbReference type="EMBL" id="SBW03008.1"/>
    </source>
</evidence>
<reference evidence="2" key="1">
    <citation type="submission" date="2016-04" db="EMBL/GenBank/DDBJ databases">
        <authorList>
            <person name="Evans L.H."/>
            <person name="Alamgir A."/>
            <person name="Owens N."/>
            <person name="Weber N.D."/>
            <person name="Virtaneva K."/>
            <person name="Barbian K."/>
            <person name="Babar A."/>
            <person name="Rosenke K."/>
        </authorList>
    </citation>
    <scope>NUCLEOTIDE SEQUENCE</scope>
    <source>
        <strain evidence="2">86-2</strain>
    </source>
</reference>
<dbReference type="Pfam" id="PF13349">
    <property type="entry name" value="DUF4097"/>
    <property type="match status" value="1"/>
</dbReference>
<dbReference type="EMBL" id="FLUL01000001">
    <property type="protein sequence ID" value="SBW03008.1"/>
    <property type="molecule type" value="Genomic_DNA"/>
</dbReference>
<accession>A0A212JUH5</accession>
<dbReference type="RefSeq" id="WP_296949969.1">
    <property type="nucleotide sequence ID" value="NZ_LT599021.1"/>
</dbReference>
<sequence>MKKYILFIGLCSLALIQLGASEKIKGDLPQDSINGKGRFNIEIPNIEIPDMDLDFDALNFDYKFDFNFDTVQWLAWREDFEKSGVKNLKELERNLKVNKERLSELGKNLKSRSNNDNLKVFSNNQKGKTPDRVETKTYSNISEIDISHKYGNIFVRESRSKNVELEIQYFNKLNRRNPVRISEDKGVLAIASLGSSVNQIDLVISIPRNVKLNVDLKYGRLKMNEFNAPFSANLSYSTFDAESFSGARPTIKDKYGKVTISKLQDAVLSTSYSKVKIDKANRLDLSGAYSDFVLNDVQAISAQLSSTSGDFKIGSLGEMDGKFNYADISIDNLRSRMNVICNYSDVKVNSISPNTNINVKGNYSDVVLSVPDNVGASFNVVLVQGDLAVAKKYTVKYTEQTETSTTVIKKGQIGTKRPTATITVSSNYADVKIK</sequence>
<name>A0A212JUH5_9BACT</name>
<dbReference type="AlphaFoldDB" id="A0A212JUH5"/>
<dbReference type="InterPro" id="IPR025164">
    <property type="entry name" value="Toastrack_DUF4097"/>
</dbReference>